<dbReference type="GO" id="GO:0005886">
    <property type="term" value="C:plasma membrane"/>
    <property type="evidence" value="ECO:0007669"/>
    <property type="project" value="UniProtKB-SubCell"/>
</dbReference>
<feature type="transmembrane region" description="Helical" evidence="7">
    <location>
        <begin position="50"/>
        <end position="71"/>
    </location>
</feature>
<feature type="transmembrane region" description="Helical" evidence="7">
    <location>
        <begin position="6"/>
        <end position="38"/>
    </location>
</feature>
<feature type="domain" description="TRAP C4-dicarboxylate transport system permease DctM subunit" evidence="8">
    <location>
        <begin position="12"/>
        <end position="405"/>
    </location>
</feature>
<dbReference type="PANTHER" id="PTHR33362">
    <property type="entry name" value="SIALIC ACID TRAP TRANSPORTER PERMEASE PROTEIN SIAT-RELATED"/>
    <property type="match status" value="1"/>
</dbReference>
<keyword evidence="4 7" id="KW-0812">Transmembrane</keyword>
<evidence type="ECO:0000256" key="2">
    <source>
        <dbReference type="ARBA" id="ARBA00022475"/>
    </source>
</evidence>
<keyword evidence="5 7" id="KW-1133">Transmembrane helix</keyword>
<evidence type="ECO:0000313" key="9">
    <source>
        <dbReference type="EMBL" id="RLE11861.1"/>
    </source>
</evidence>
<accession>A0A662DC02</accession>
<dbReference type="Pfam" id="PF06808">
    <property type="entry name" value="DctM"/>
    <property type="match status" value="1"/>
</dbReference>
<keyword evidence="3" id="KW-0997">Cell inner membrane</keyword>
<dbReference type="AlphaFoldDB" id="A0A662DC02"/>
<dbReference type="GO" id="GO:0022857">
    <property type="term" value="F:transmembrane transporter activity"/>
    <property type="evidence" value="ECO:0007669"/>
    <property type="project" value="TreeGrafter"/>
</dbReference>
<protein>
    <submittedName>
        <fullName evidence="9">C4-dicarboxylate ABC transporter permease</fullName>
    </submittedName>
</protein>
<name>A0A662DC02_UNCAE</name>
<dbReference type="Proteomes" id="UP000267654">
    <property type="component" value="Unassembled WGS sequence"/>
</dbReference>
<evidence type="ECO:0000256" key="6">
    <source>
        <dbReference type="ARBA" id="ARBA00023136"/>
    </source>
</evidence>
<evidence type="ECO:0000256" key="1">
    <source>
        <dbReference type="ARBA" id="ARBA00004429"/>
    </source>
</evidence>
<comment type="subcellular location">
    <subcellularLocation>
        <location evidence="1">Cell inner membrane</location>
        <topology evidence="1">Multi-pass membrane protein</topology>
    </subcellularLocation>
</comment>
<evidence type="ECO:0000256" key="7">
    <source>
        <dbReference type="SAM" id="Phobius"/>
    </source>
</evidence>
<feature type="non-terminal residue" evidence="9">
    <location>
        <position position="405"/>
    </location>
</feature>
<feature type="transmembrane region" description="Helical" evidence="7">
    <location>
        <begin position="222"/>
        <end position="240"/>
    </location>
</feature>
<evidence type="ECO:0000256" key="5">
    <source>
        <dbReference type="ARBA" id="ARBA00022989"/>
    </source>
</evidence>
<feature type="transmembrane region" description="Helical" evidence="7">
    <location>
        <begin position="318"/>
        <end position="344"/>
    </location>
</feature>
<dbReference type="NCBIfam" id="TIGR00786">
    <property type="entry name" value="dctM"/>
    <property type="match status" value="1"/>
</dbReference>
<proteinExistence type="predicted"/>
<evidence type="ECO:0000259" key="8">
    <source>
        <dbReference type="Pfam" id="PF06808"/>
    </source>
</evidence>
<dbReference type="PIRSF" id="PIRSF006066">
    <property type="entry name" value="HI0050"/>
    <property type="match status" value="1"/>
</dbReference>
<gene>
    <name evidence="9" type="ORF">DRI96_05500</name>
</gene>
<comment type="caution">
    <text evidence="9">The sequence shown here is derived from an EMBL/GenBank/DDBJ whole genome shotgun (WGS) entry which is preliminary data.</text>
</comment>
<dbReference type="PANTHER" id="PTHR33362:SF3">
    <property type="entry name" value="SIALIC ACID TRAP TRANSPORTER PERMEASE PROTEIN SIAT"/>
    <property type="match status" value="1"/>
</dbReference>
<sequence length="405" mass="42656">MGFESILILLLGLLGLFLIIGFPIGFAILLSSVVVLFFKGLPLSMAMMKMIAGADSFLLTAIPFFILAGILMRKGGITQRIIDFCLLLLGPVRGSLGHVNILASMIFGGISGSSVADTASIGSILIPEMIRKKYPPSVSAAITSASSTIGIIIPPSIPMILYAMASETSIGKLFLAGAIPGVMVGLFMMAITAVISAKAGYGKERDKPAGLRELAKGVKDSILAITMPLIIIGGIVFGIVTATEAAVLAVAYAFVIGFFVYRELKLSDLPGALLETVQSTAVVMLIVVAASVLGWILAYEQLPQKVTVMLLSISNNPLIVLFVINAILLIVGTFSDVAPNILILTPIFLPVIMRLGIDPVHFGIIVVANQAIALVTPPVGNCLYICSDLAKVSIERLFRAAIPYL</sequence>
<feature type="transmembrane region" description="Helical" evidence="7">
    <location>
        <begin position="246"/>
        <end position="264"/>
    </location>
</feature>
<feature type="transmembrane region" description="Helical" evidence="7">
    <location>
        <begin position="276"/>
        <end position="298"/>
    </location>
</feature>
<dbReference type="InterPro" id="IPR004681">
    <property type="entry name" value="TRAP_DctM"/>
</dbReference>
<feature type="transmembrane region" description="Helical" evidence="7">
    <location>
        <begin position="138"/>
        <end position="161"/>
    </location>
</feature>
<keyword evidence="6 7" id="KW-0472">Membrane</keyword>
<evidence type="ECO:0000256" key="3">
    <source>
        <dbReference type="ARBA" id="ARBA00022519"/>
    </source>
</evidence>
<evidence type="ECO:0000256" key="4">
    <source>
        <dbReference type="ARBA" id="ARBA00022692"/>
    </source>
</evidence>
<dbReference type="InterPro" id="IPR010656">
    <property type="entry name" value="DctM"/>
</dbReference>
<organism evidence="9 10">
    <name type="scientific">Aerophobetes bacterium</name>
    <dbReference type="NCBI Taxonomy" id="2030807"/>
    <lineage>
        <taxon>Bacteria</taxon>
        <taxon>Candidatus Aerophobota</taxon>
    </lineage>
</organism>
<dbReference type="EMBL" id="QMQB01000207">
    <property type="protein sequence ID" value="RLE11861.1"/>
    <property type="molecule type" value="Genomic_DNA"/>
</dbReference>
<reference evidence="9 10" key="1">
    <citation type="submission" date="2018-06" db="EMBL/GenBank/DDBJ databases">
        <title>Extensive metabolic versatility and redundancy in microbially diverse, dynamic hydrothermal sediments.</title>
        <authorList>
            <person name="Dombrowski N."/>
            <person name="Teske A."/>
            <person name="Baker B.J."/>
        </authorList>
    </citation>
    <scope>NUCLEOTIDE SEQUENCE [LARGE SCALE GENOMIC DNA]</scope>
    <source>
        <strain evidence="9">B19_G9</strain>
    </source>
</reference>
<feature type="transmembrane region" description="Helical" evidence="7">
    <location>
        <begin position="173"/>
        <end position="201"/>
    </location>
</feature>
<evidence type="ECO:0000313" key="10">
    <source>
        <dbReference type="Proteomes" id="UP000267654"/>
    </source>
</evidence>
<keyword evidence="2" id="KW-1003">Cell membrane</keyword>